<evidence type="ECO:0000313" key="5">
    <source>
        <dbReference type="EMBL" id="RPM19488.1"/>
    </source>
</evidence>
<dbReference type="AlphaFoldDB" id="A0A0C7ASG3"/>
<dbReference type="EMBL" id="WXZT01000012">
    <property type="protein sequence ID" value="MZZ14309.1"/>
    <property type="molecule type" value="Genomic_DNA"/>
</dbReference>
<comment type="caution">
    <text evidence="4">The sequence shown here is derived from an EMBL/GenBank/DDBJ whole genome shotgun (WGS) entry which is preliminary data.</text>
</comment>
<protein>
    <recommendedName>
        <fullName evidence="9">DUF2993 domain-containing protein</fullName>
    </recommendedName>
</protein>
<proteinExistence type="predicted"/>
<organism evidence="4 7">
    <name type="scientific">Pseudomonas aeruginosa</name>
    <dbReference type="NCBI Taxonomy" id="287"/>
    <lineage>
        <taxon>Bacteria</taxon>
        <taxon>Pseudomonadati</taxon>
        <taxon>Pseudomonadota</taxon>
        <taxon>Gammaproteobacteria</taxon>
        <taxon>Pseudomonadales</taxon>
        <taxon>Pseudomonadaceae</taxon>
        <taxon>Pseudomonas</taxon>
    </lineage>
</organism>
<evidence type="ECO:0000313" key="6">
    <source>
        <dbReference type="Proteomes" id="UP000045039"/>
    </source>
</evidence>
<dbReference type="RefSeq" id="WP_003102900.1">
    <property type="nucleotide sequence ID" value="NZ_AP014839.1"/>
</dbReference>
<reference evidence="2" key="1">
    <citation type="submission" date="2015-06" db="EMBL/GenBank/DDBJ databases">
        <authorList>
            <person name="Radhakrishnan R."/>
            <person name="Underwood A."/>
            <person name="Al-Shahib A."/>
        </authorList>
    </citation>
    <scope>NUCLEOTIDE SEQUENCE</scope>
    <source>
        <strain evidence="2">P19_London_7_VIM_2_05_10</strain>
    </source>
</reference>
<dbReference type="Proteomes" id="UP000644192">
    <property type="component" value="Unassembled WGS sequence"/>
</dbReference>
<dbReference type="Proteomes" id="UP000284767">
    <property type="component" value="Unassembled WGS sequence"/>
</dbReference>
<sequence length="364" mass="39630">MASAQPASAFPCLSLQLACLLLGAWLAFDAHGGGQAVAPPARVEARVPTAATDDWGRQPDSLMSAVPPRTLEASVGARGSGSASSRLWIADTDFRLHDDIGFFIQRMLIRMEPTRPGAPLSLDDPTAMVARIQAGEIFVSDATLATLLNQDLAASRAAVRNLSMNTRKDGQEVRGELLRKGRWRPLRMLTEIELSGPLEVTLVPRRIFVDGVEVTSSLAAASIEMSEVLKLKTRHMELVGNRIRVDLDGLFPPPRLDFRVSRLALADGGMQLALGDSLADLQWPALRAPDSYMFIEGGDIKMARTVLVKAYALFTSLSPGQPLLFNLYDYRRQLQNGVIRLREDGMVQIAVSPVKAPAPLEARL</sequence>
<reference evidence="5 8" key="5">
    <citation type="submission" date="2019-01" db="EMBL/GenBank/DDBJ databases">
        <title>The Pseudomonas aeruginosa pan-genome provides new insights on its population structure, horizontal gene transfer and pathogenicity.</title>
        <authorList>
            <person name="Freschi L."/>
            <person name="Vincent A.T."/>
            <person name="Jeukens J."/>
            <person name="Emond-Rheault J.-G."/>
            <person name="Kukavica-Ibrulj I."/>
            <person name="Dupont M.-J."/>
            <person name="Charette S.J."/>
            <person name="Boyle B."/>
            <person name="Levesque R.C."/>
        </authorList>
    </citation>
    <scope>NUCLEOTIDE SEQUENCE [LARGE SCALE GENOMIC DNA]</scope>
    <source>
        <strain evidence="5 8">PA-W36</strain>
    </source>
</reference>
<feature type="chain" id="PRO_5015035340" description="DUF2993 domain-containing protein" evidence="1">
    <location>
        <begin position="33"/>
        <end position="364"/>
    </location>
</feature>
<reference evidence="6" key="2">
    <citation type="submission" date="2015-06" db="EMBL/GenBank/DDBJ databases">
        <authorList>
            <person name="Radhakrishnan Rajesh"/>
            <person name="Underwood Anthony"/>
            <person name="Al-Shahib Ali"/>
        </authorList>
    </citation>
    <scope>NUCLEOTIDE SEQUENCE [LARGE SCALE GENOMIC DNA]</scope>
    <source>
        <strain evidence="6">P19_London_7_VIM_2_05_10</strain>
    </source>
</reference>
<reference evidence="4 7" key="3">
    <citation type="submission" date="2017-05" db="EMBL/GenBank/DDBJ databases">
        <authorList>
            <person name="Song R."/>
            <person name="Chenine A.L."/>
            <person name="Ruprecht R.M."/>
        </authorList>
    </citation>
    <scope>NUCLEOTIDE SEQUENCE [LARGE SCALE GENOMIC DNA]</scope>
    <source>
        <strain evidence="4 7">S567_C10_BS</strain>
    </source>
</reference>
<dbReference type="Proteomes" id="UP000045039">
    <property type="component" value="Unassembled WGS sequence"/>
</dbReference>
<evidence type="ECO:0000313" key="4">
    <source>
        <dbReference type="EMBL" id="OTI55504.1"/>
    </source>
</evidence>
<feature type="signal peptide" evidence="1">
    <location>
        <begin position="1"/>
        <end position="32"/>
    </location>
</feature>
<name>A0A0C7ASG3_PSEAI</name>
<dbReference type="EMBL" id="NFFZ01000028">
    <property type="protein sequence ID" value="OTI55504.1"/>
    <property type="molecule type" value="Genomic_DNA"/>
</dbReference>
<gene>
    <name evidence="4" type="ORF">CAZ10_33325</name>
    <name evidence="3" type="ORF">GUL26_18835</name>
    <name evidence="5" type="ORF">IPC1295_10035</name>
    <name evidence="2" type="ORF">PAERUG_P19_London_7_VIM_2_05_10_04027</name>
</gene>
<evidence type="ECO:0000313" key="3">
    <source>
        <dbReference type="EMBL" id="MZZ14309.1"/>
    </source>
</evidence>
<dbReference type="EMBL" id="CVVU01000214">
    <property type="protein sequence ID" value="CRP29684.1"/>
    <property type="molecule type" value="Genomic_DNA"/>
</dbReference>
<evidence type="ECO:0000256" key="1">
    <source>
        <dbReference type="SAM" id="SignalP"/>
    </source>
</evidence>
<evidence type="ECO:0000313" key="8">
    <source>
        <dbReference type="Proteomes" id="UP000284767"/>
    </source>
</evidence>
<keyword evidence="1" id="KW-0732">Signal</keyword>
<reference evidence="3" key="6">
    <citation type="submission" date="2020-01" db="EMBL/GenBank/DDBJ databases">
        <title>Bacteria Cultured from War Wounds Associated with the Conflict in Eastern Ukraine.</title>
        <authorList>
            <person name="Snesrud E."/>
            <person name="Galac M.R."/>
            <person name="Mc Gann P."/>
            <person name="Valentine K."/>
            <person name="Viacheslav K."/>
        </authorList>
    </citation>
    <scope>NUCLEOTIDE SEQUENCE</scope>
    <source>
        <strain evidence="3">VNMU148</strain>
    </source>
</reference>
<accession>A0A0C7ASG3</accession>
<reference evidence="5 8" key="4">
    <citation type="submission" date="2017-08" db="EMBL/GenBank/DDBJ databases">
        <authorList>
            <person name="Feschi L."/>
            <person name="Jeukens J."/>
            <person name="Emond-Rheault J.-G."/>
            <person name="Kukavica-Ibrulj I."/>
            <person name="Boyle B."/>
            <person name="Levesque R.C."/>
        </authorList>
    </citation>
    <scope>NUCLEOTIDE SEQUENCE [LARGE SCALE GENOMIC DNA]</scope>
    <source>
        <strain evidence="5 8">PA-W36</strain>
    </source>
</reference>
<evidence type="ECO:0008006" key="9">
    <source>
        <dbReference type="Google" id="ProtNLM"/>
    </source>
</evidence>
<dbReference type="Proteomes" id="UP000194857">
    <property type="component" value="Unassembled WGS sequence"/>
</dbReference>
<dbReference type="EMBL" id="NSNE01000004">
    <property type="protein sequence ID" value="RPM19488.1"/>
    <property type="molecule type" value="Genomic_DNA"/>
</dbReference>
<evidence type="ECO:0000313" key="7">
    <source>
        <dbReference type="Proteomes" id="UP000194857"/>
    </source>
</evidence>
<evidence type="ECO:0000313" key="2">
    <source>
        <dbReference type="EMBL" id="CRP29684.1"/>
    </source>
</evidence>